<accession>A0ABT1MKQ5</accession>
<evidence type="ECO:0000256" key="3">
    <source>
        <dbReference type="SAM" id="SignalP"/>
    </source>
</evidence>
<dbReference type="Pfam" id="PF00691">
    <property type="entry name" value="OmpA"/>
    <property type="match status" value="1"/>
</dbReference>
<dbReference type="InterPro" id="IPR006665">
    <property type="entry name" value="OmpA-like"/>
</dbReference>
<dbReference type="CDD" id="cd07185">
    <property type="entry name" value="OmpA_C-like"/>
    <property type="match status" value="1"/>
</dbReference>
<evidence type="ECO:0000313" key="6">
    <source>
        <dbReference type="Proteomes" id="UP001205603"/>
    </source>
</evidence>
<evidence type="ECO:0000256" key="2">
    <source>
        <dbReference type="SAM" id="Coils"/>
    </source>
</evidence>
<dbReference type="InterPro" id="IPR011250">
    <property type="entry name" value="OMP/PagP_B-barrel"/>
</dbReference>
<sequence length="378" mass="41946">MKKSIIVSALIVWAFSANAQTDQTALQGTKFWDNWSVEFKAGGITPLTHSSFFKDMRPGLGVGFSKQLTPVFGLGFQGMGYINTTQSKTAFDASDVSMLGKVNLMNLFGGYPGDPRPFEIEALVGIGWLHYYMNGPGDINSWSTRFGFNFNFNLGEEQAWTLGIKPAIIYDMEADFPRAKSRFNVNNASFEITAGITYHFMCSTGTHHFTKVRVYDQAQIDALNSSINDLRMQIEAKNNQVMGAAQKIGALQTELDNCRKAAETVKTVVKTTRIPETIVTFRQSSSVIDASQRLNVERVADYLKNHPNAKVEINGYASPEGNLDFNIKLAQARAESVKSMLIKKYKISSTRITAKGKGIGDMFSEPTWNRVSICTIED</sequence>
<evidence type="ECO:0000313" key="5">
    <source>
        <dbReference type="EMBL" id="MCP9612446.1"/>
    </source>
</evidence>
<organism evidence="5 6">
    <name type="scientific">Coprobacter tertius</name>
    <dbReference type="NCBI Taxonomy" id="2944915"/>
    <lineage>
        <taxon>Bacteria</taxon>
        <taxon>Pseudomonadati</taxon>
        <taxon>Bacteroidota</taxon>
        <taxon>Bacteroidia</taxon>
        <taxon>Bacteroidales</taxon>
        <taxon>Barnesiellaceae</taxon>
        <taxon>Coprobacter</taxon>
    </lineage>
</organism>
<dbReference type="PROSITE" id="PS51123">
    <property type="entry name" value="OMPA_2"/>
    <property type="match status" value="1"/>
</dbReference>
<evidence type="ECO:0000256" key="1">
    <source>
        <dbReference type="PROSITE-ProRule" id="PRU00473"/>
    </source>
</evidence>
<dbReference type="PANTHER" id="PTHR30329:SF21">
    <property type="entry name" value="LIPOPROTEIN YIAD-RELATED"/>
    <property type="match status" value="1"/>
</dbReference>
<protein>
    <submittedName>
        <fullName evidence="5">OmpA family protein</fullName>
    </submittedName>
</protein>
<keyword evidence="1" id="KW-0472">Membrane</keyword>
<feature type="domain" description="OmpA-like" evidence="4">
    <location>
        <begin position="268"/>
        <end position="378"/>
    </location>
</feature>
<feature type="chain" id="PRO_5046191584" evidence="3">
    <location>
        <begin position="20"/>
        <end position="378"/>
    </location>
</feature>
<dbReference type="SUPFAM" id="SSF56925">
    <property type="entry name" value="OMPA-like"/>
    <property type="match status" value="1"/>
</dbReference>
<dbReference type="EMBL" id="JANDHW010000009">
    <property type="protein sequence ID" value="MCP9612446.1"/>
    <property type="molecule type" value="Genomic_DNA"/>
</dbReference>
<dbReference type="InterPro" id="IPR050330">
    <property type="entry name" value="Bact_OuterMem_StrucFunc"/>
</dbReference>
<reference evidence="5 6" key="1">
    <citation type="submission" date="2022-07" db="EMBL/GenBank/DDBJ databases">
        <title>Fecal culturing of patients with breast cancer.</title>
        <authorList>
            <person name="Teng N.M.Y."/>
            <person name="Kiu R."/>
            <person name="Evans R."/>
            <person name="Baker D.J."/>
            <person name="Zenner C."/>
            <person name="Robinson S.D."/>
            <person name="Hall L.J."/>
        </authorList>
    </citation>
    <scope>NUCLEOTIDE SEQUENCE [LARGE SCALE GENOMIC DNA]</scope>
    <source>
        <strain evidence="5 6">LH1063</strain>
    </source>
</reference>
<gene>
    <name evidence="5" type="ORF">NMU02_10120</name>
</gene>
<proteinExistence type="predicted"/>
<dbReference type="Gene3D" id="3.30.1330.60">
    <property type="entry name" value="OmpA-like domain"/>
    <property type="match status" value="1"/>
</dbReference>
<dbReference type="PANTHER" id="PTHR30329">
    <property type="entry name" value="STATOR ELEMENT OF FLAGELLAR MOTOR COMPLEX"/>
    <property type="match status" value="1"/>
</dbReference>
<feature type="coiled-coil region" evidence="2">
    <location>
        <begin position="220"/>
        <end position="247"/>
    </location>
</feature>
<feature type="signal peptide" evidence="3">
    <location>
        <begin position="1"/>
        <end position="19"/>
    </location>
</feature>
<keyword evidence="2" id="KW-0175">Coiled coil</keyword>
<dbReference type="SUPFAM" id="SSF103088">
    <property type="entry name" value="OmpA-like"/>
    <property type="match status" value="1"/>
</dbReference>
<evidence type="ECO:0000259" key="4">
    <source>
        <dbReference type="PROSITE" id="PS51123"/>
    </source>
</evidence>
<dbReference type="InterPro" id="IPR036737">
    <property type="entry name" value="OmpA-like_sf"/>
</dbReference>
<keyword evidence="3" id="KW-0732">Signal</keyword>
<dbReference type="RefSeq" id="WP_255027751.1">
    <property type="nucleotide sequence ID" value="NZ_JANDHW010000009.1"/>
</dbReference>
<keyword evidence="6" id="KW-1185">Reference proteome</keyword>
<comment type="caution">
    <text evidence="5">The sequence shown here is derived from an EMBL/GenBank/DDBJ whole genome shotgun (WGS) entry which is preliminary data.</text>
</comment>
<dbReference type="Proteomes" id="UP001205603">
    <property type="component" value="Unassembled WGS sequence"/>
</dbReference>
<name>A0ABT1MKQ5_9BACT</name>